<name>A0AAD9PYI0_ACRCE</name>
<organism evidence="2 3">
    <name type="scientific">Acropora cervicornis</name>
    <name type="common">Staghorn coral</name>
    <dbReference type="NCBI Taxonomy" id="6130"/>
    <lineage>
        <taxon>Eukaryota</taxon>
        <taxon>Metazoa</taxon>
        <taxon>Cnidaria</taxon>
        <taxon>Anthozoa</taxon>
        <taxon>Hexacorallia</taxon>
        <taxon>Scleractinia</taxon>
        <taxon>Astrocoeniina</taxon>
        <taxon>Acroporidae</taxon>
        <taxon>Acropora</taxon>
    </lineage>
</organism>
<keyword evidence="1" id="KW-0732">Signal</keyword>
<feature type="chain" id="PRO_5042119586" evidence="1">
    <location>
        <begin position="21"/>
        <end position="292"/>
    </location>
</feature>
<comment type="caution">
    <text evidence="2">The sequence shown here is derived from an EMBL/GenBank/DDBJ whole genome shotgun (WGS) entry which is preliminary data.</text>
</comment>
<sequence length="292" mass="32539">MGIHLIVLPTLSFLIDSLDTAYMEGKQQLLTALHQIIADLKTVGDDKISDMGLVGLKVETLGEAALLNTIDLINQAHQLGISSGAYSSYHSYEAAVLRQEEHQFSNQEMALMLGVSKRTVERRMTQLLLANRSQYTDIEDDMLDSFVPRIIANFPRSGYTCAEGEIEEFNEESCCCWSLVEVNQHYPKTCVQCSFPFVIMTHGRKSQTCTSQIKTYGVDPSSLLPDVNDRTYGVHVSEPSCPLNTEGFTAFQEVMTGVVGTDPWDVSTYLQALAILRQLKAQSKRFLILVLV</sequence>
<reference evidence="2" key="1">
    <citation type="journal article" date="2023" name="G3 (Bethesda)">
        <title>Whole genome assembly and annotation of the endangered Caribbean coral Acropora cervicornis.</title>
        <authorList>
            <person name="Selwyn J.D."/>
            <person name="Vollmer S.V."/>
        </authorList>
    </citation>
    <scope>NUCLEOTIDE SEQUENCE</scope>
    <source>
        <strain evidence="2">K2</strain>
    </source>
</reference>
<feature type="signal peptide" evidence="1">
    <location>
        <begin position="1"/>
        <end position="20"/>
    </location>
</feature>
<keyword evidence="3" id="KW-1185">Reference proteome</keyword>
<accession>A0AAD9PYI0</accession>
<dbReference type="EMBL" id="JARQWQ010000098">
    <property type="protein sequence ID" value="KAK2551399.1"/>
    <property type="molecule type" value="Genomic_DNA"/>
</dbReference>
<evidence type="ECO:0000256" key="1">
    <source>
        <dbReference type="SAM" id="SignalP"/>
    </source>
</evidence>
<dbReference type="Proteomes" id="UP001249851">
    <property type="component" value="Unassembled WGS sequence"/>
</dbReference>
<protein>
    <submittedName>
        <fullName evidence="2">Uncharacterized protein</fullName>
    </submittedName>
</protein>
<gene>
    <name evidence="2" type="ORF">P5673_027800</name>
</gene>
<evidence type="ECO:0000313" key="3">
    <source>
        <dbReference type="Proteomes" id="UP001249851"/>
    </source>
</evidence>
<evidence type="ECO:0000313" key="2">
    <source>
        <dbReference type="EMBL" id="KAK2551399.1"/>
    </source>
</evidence>
<dbReference type="AlphaFoldDB" id="A0AAD9PYI0"/>
<proteinExistence type="predicted"/>
<reference evidence="2" key="2">
    <citation type="journal article" date="2023" name="Science">
        <title>Genomic signatures of disease resistance in endangered staghorn corals.</title>
        <authorList>
            <person name="Vollmer S.V."/>
            <person name="Selwyn J.D."/>
            <person name="Despard B.A."/>
            <person name="Roesel C.L."/>
        </authorList>
    </citation>
    <scope>NUCLEOTIDE SEQUENCE</scope>
    <source>
        <strain evidence="2">K2</strain>
    </source>
</reference>